<protein>
    <submittedName>
        <fullName evidence="4">Fasciclin</fullName>
    </submittedName>
</protein>
<dbReference type="EMBL" id="AP022567">
    <property type="protein sequence ID" value="BBX31218.1"/>
    <property type="molecule type" value="Genomic_DNA"/>
</dbReference>
<dbReference type="InterPro" id="IPR000782">
    <property type="entry name" value="FAS1_domain"/>
</dbReference>
<evidence type="ECO:0000256" key="2">
    <source>
        <dbReference type="SAM" id="SignalP"/>
    </source>
</evidence>
<feature type="domain" description="FAS1" evidence="3">
    <location>
        <begin position="74"/>
        <end position="207"/>
    </location>
</feature>
<dbReference type="Gene3D" id="2.30.180.10">
    <property type="entry name" value="FAS1 domain"/>
    <property type="match status" value="1"/>
</dbReference>
<name>A0ABN5XZ73_MYCME</name>
<gene>
    <name evidence="4" type="ORF">MMAGJ_05000</name>
</gene>
<dbReference type="PANTHER" id="PTHR10900">
    <property type="entry name" value="PERIOSTIN-RELATED"/>
    <property type="match status" value="1"/>
</dbReference>
<dbReference type="InterPro" id="IPR036378">
    <property type="entry name" value="FAS1_dom_sf"/>
</dbReference>
<evidence type="ECO:0000313" key="5">
    <source>
        <dbReference type="Proteomes" id="UP000465622"/>
    </source>
</evidence>
<feature type="region of interest" description="Disordered" evidence="1">
    <location>
        <begin position="211"/>
        <end position="249"/>
    </location>
</feature>
<dbReference type="SUPFAM" id="SSF82153">
    <property type="entry name" value="FAS1 domain"/>
    <property type="match status" value="1"/>
</dbReference>
<dbReference type="SMART" id="SM00554">
    <property type="entry name" value="FAS1"/>
    <property type="match status" value="1"/>
</dbReference>
<dbReference type="Pfam" id="PF02469">
    <property type="entry name" value="Fasciclin"/>
    <property type="match status" value="1"/>
</dbReference>
<feature type="chain" id="PRO_5046887386" evidence="2">
    <location>
        <begin position="38"/>
        <end position="249"/>
    </location>
</feature>
<evidence type="ECO:0000313" key="4">
    <source>
        <dbReference type="EMBL" id="BBX31218.1"/>
    </source>
</evidence>
<dbReference type="PANTHER" id="PTHR10900:SF77">
    <property type="entry name" value="FI19380P1"/>
    <property type="match status" value="1"/>
</dbReference>
<reference evidence="4 5" key="1">
    <citation type="journal article" date="2019" name="Emerg. Microbes Infect.">
        <title>Comprehensive subspecies identification of 175 nontuberculous mycobacteria species based on 7547 genomic profiles.</title>
        <authorList>
            <person name="Matsumoto Y."/>
            <person name="Kinjo T."/>
            <person name="Motooka D."/>
            <person name="Nabeya D."/>
            <person name="Jung N."/>
            <person name="Uechi K."/>
            <person name="Horii T."/>
            <person name="Iida T."/>
            <person name="Fujita J."/>
            <person name="Nakamura S."/>
        </authorList>
    </citation>
    <scope>NUCLEOTIDE SEQUENCE [LARGE SCALE GENOMIC DNA]</scope>
    <source>
        <strain evidence="4 5">JCM 12375</strain>
    </source>
</reference>
<sequence length="249" mass="25472">MSGRKPNHMKTRTKTLGVAAAVAAFTASLPLAVTAYADPAPTTTEAPVVEIPDPQGSGCDNFKKAMPDWKNLAPLPAGKVLAAIPDISTFNAALSGGLNPAVNIVPVLDNGPYVIFAPTNDAFAAMDPGKLEALKSDPAALTSFDYYHAFLGLLGPDDVKGQRPTQQGAEVKVTGKGGDIKVNDTAKLVCGPIQAENARIYLIDTVLDPNSPPEALTPQGTSTTATTTTTTSAAPTPTPATPAADAPIG</sequence>
<proteinExistence type="predicted"/>
<dbReference type="PROSITE" id="PS50213">
    <property type="entry name" value="FAS1"/>
    <property type="match status" value="1"/>
</dbReference>
<evidence type="ECO:0000259" key="3">
    <source>
        <dbReference type="PROSITE" id="PS50213"/>
    </source>
</evidence>
<feature type="compositionally biased region" description="Low complexity" evidence="1">
    <location>
        <begin position="221"/>
        <end position="235"/>
    </location>
</feature>
<keyword evidence="2" id="KW-0732">Signal</keyword>
<dbReference type="Proteomes" id="UP000465622">
    <property type="component" value="Chromosome"/>
</dbReference>
<accession>A0ABN5XZ73</accession>
<organism evidence="4 5">
    <name type="scientific">Mycolicibacterium mageritense</name>
    <name type="common">Mycobacterium mageritense</name>
    <dbReference type="NCBI Taxonomy" id="53462"/>
    <lineage>
        <taxon>Bacteria</taxon>
        <taxon>Bacillati</taxon>
        <taxon>Actinomycetota</taxon>
        <taxon>Actinomycetes</taxon>
        <taxon>Mycobacteriales</taxon>
        <taxon>Mycobacteriaceae</taxon>
        <taxon>Mycolicibacterium</taxon>
    </lineage>
</organism>
<dbReference type="InterPro" id="IPR050904">
    <property type="entry name" value="Adhesion/Biosynth-related"/>
</dbReference>
<keyword evidence="5" id="KW-1185">Reference proteome</keyword>
<evidence type="ECO:0000256" key="1">
    <source>
        <dbReference type="SAM" id="MobiDB-lite"/>
    </source>
</evidence>
<feature type="signal peptide" evidence="2">
    <location>
        <begin position="1"/>
        <end position="37"/>
    </location>
</feature>